<dbReference type="Gene3D" id="1.10.3720.10">
    <property type="entry name" value="MetI-like"/>
    <property type="match status" value="1"/>
</dbReference>
<feature type="transmembrane region" description="Helical" evidence="7">
    <location>
        <begin position="112"/>
        <end position="134"/>
    </location>
</feature>
<dbReference type="SUPFAM" id="SSF161098">
    <property type="entry name" value="MetI-like"/>
    <property type="match status" value="1"/>
</dbReference>
<feature type="transmembrane region" description="Helical" evidence="7">
    <location>
        <begin position="140"/>
        <end position="161"/>
    </location>
</feature>
<dbReference type="InterPro" id="IPR043429">
    <property type="entry name" value="ArtM/GltK/GlnP/TcyL/YhdX-like"/>
</dbReference>
<evidence type="ECO:0000256" key="4">
    <source>
        <dbReference type="ARBA" id="ARBA00022692"/>
    </source>
</evidence>
<dbReference type="InterPro" id="IPR000515">
    <property type="entry name" value="MetI-like"/>
</dbReference>
<evidence type="ECO:0000256" key="7">
    <source>
        <dbReference type="RuleBase" id="RU363032"/>
    </source>
</evidence>
<feature type="transmembrane region" description="Helical" evidence="7">
    <location>
        <begin position="239"/>
        <end position="257"/>
    </location>
</feature>
<keyword evidence="6 7" id="KW-0472">Membrane</keyword>
<evidence type="ECO:0000256" key="3">
    <source>
        <dbReference type="ARBA" id="ARBA00022475"/>
    </source>
</evidence>
<protein>
    <submittedName>
        <fullName evidence="9">Arginine transport system permease protein ArtQ</fullName>
    </submittedName>
</protein>
<feature type="transmembrane region" description="Helical" evidence="7">
    <location>
        <begin position="21"/>
        <end position="39"/>
    </location>
</feature>
<evidence type="ECO:0000256" key="5">
    <source>
        <dbReference type="ARBA" id="ARBA00022989"/>
    </source>
</evidence>
<comment type="subcellular location">
    <subcellularLocation>
        <location evidence="1 7">Cell membrane</location>
        <topology evidence="1 7">Multi-pass membrane protein</topology>
    </subcellularLocation>
</comment>
<evidence type="ECO:0000313" key="10">
    <source>
        <dbReference type="Proteomes" id="UP000271587"/>
    </source>
</evidence>
<dbReference type="NCBIfam" id="TIGR01726">
    <property type="entry name" value="HEQRo_perm_3TM"/>
    <property type="match status" value="1"/>
</dbReference>
<accession>A0A3G6J2T3</accession>
<dbReference type="GO" id="GO:0022857">
    <property type="term" value="F:transmembrane transporter activity"/>
    <property type="evidence" value="ECO:0007669"/>
    <property type="project" value="InterPro"/>
</dbReference>
<dbReference type="RefSeq" id="WP_123932725.1">
    <property type="nucleotide sequence ID" value="NZ_CP033897.1"/>
</dbReference>
<dbReference type="KEGG" id="cgk:CGERO_00380"/>
<dbReference type="GO" id="GO:0043190">
    <property type="term" value="C:ATP-binding cassette (ABC) transporter complex"/>
    <property type="evidence" value="ECO:0007669"/>
    <property type="project" value="InterPro"/>
</dbReference>
<feature type="transmembrane region" description="Helical" evidence="7">
    <location>
        <begin position="65"/>
        <end position="91"/>
    </location>
</feature>
<comment type="similarity">
    <text evidence="7">Belongs to the binding-protein-dependent transport system permease family.</text>
</comment>
<dbReference type="InterPro" id="IPR010065">
    <property type="entry name" value="AA_ABC_transptr_permease_3TM"/>
</dbReference>
<keyword evidence="4 7" id="KW-0812">Transmembrane</keyword>
<name>A0A3G6J2T3_9CORY</name>
<keyword evidence="5 7" id="KW-1133">Transmembrane helix</keyword>
<dbReference type="PANTHER" id="PTHR30614:SF21">
    <property type="entry name" value="AMINO ACID ABC TRANSPORTER PERMEASE"/>
    <property type="match status" value="1"/>
</dbReference>
<dbReference type="PANTHER" id="PTHR30614">
    <property type="entry name" value="MEMBRANE COMPONENT OF AMINO ACID ABC TRANSPORTER"/>
    <property type="match status" value="1"/>
</dbReference>
<feature type="domain" description="ABC transmembrane type-1" evidence="8">
    <location>
        <begin position="70"/>
        <end position="257"/>
    </location>
</feature>
<dbReference type="AlphaFoldDB" id="A0A3G6J2T3"/>
<feature type="transmembrane region" description="Helical" evidence="7">
    <location>
        <begin position="190"/>
        <end position="211"/>
    </location>
</feature>
<organism evidence="9 10">
    <name type="scientific">Corynebacterium gerontici</name>
    <dbReference type="NCBI Taxonomy" id="2079234"/>
    <lineage>
        <taxon>Bacteria</taxon>
        <taxon>Bacillati</taxon>
        <taxon>Actinomycetota</taxon>
        <taxon>Actinomycetes</taxon>
        <taxon>Mycobacteriales</taxon>
        <taxon>Corynebacteriaceae</taxon>
        <taxon>Corynebacterium</taxon>
    </lineage>
</organism>
<sequence length="312" mass="34052">MSTRATVLYDTPGPKGERFNKILTAITAVILLLVAWWVISTMNANGQFAAELWKPFTTSEMWTTYLLPGLVGTIKAAVVSILLALLIGGLLGIGRLSHNKAISIVCAVIVEFFRAIPVLILMIFAYQLFAIYGLVPTKHLAFSAVVFGLTMYNGSVIAEILRSGINALPKGQSEAAMALGLSRSQTMMKILLPQAIASMLPALISQMVIALKDSALGYLIGYVEVVRSGLQAASWYRNYLAAMVVVAIIMIIINFLLSRLAERVESQLRAGRARKNIVAKVPHQPDQGLATKDEVNVDWHDPAHKDLRSTFE</sequence>
<reference evidence="9 10" key="1">
    <citation type="submission" date="2018-11" db="EMBL/GenBank/DDBJ databases">
        <authorList>
            <person name="Kleinhagauer T."/>
            <person name="Glaeser S.P."/>
            <person name="Spergser J."/>
            <person name="Ruckert C."/>
            <person name="Kaempfer P."/>
            <person name="Busse H.-J."/>
        </authorList>
    </citation>
    <scope>NUCLEOTIDE SEQUENCE [LARGE SCALE GENOMIC DNA]</scope>
    <source>
        <strain evidence="9 10">W8</strain>
    </source>
</reference>
<evidence type="ECO:0000313" key="9">
    <source>
        <dbReference type="EMBL" id="AZA10414.1"/>
    </source>
</evidence>
<keyword evidence="3" id="KW-1003">Cell membrane</keyword>
<dbReference type="OrthoDB" id="4543034at2"/>
<evidence type="ECO:0000256" key="1">
    <source>
        <dbReference type="ARBA" id="ARBA00004651"/>
    </source>
</evidence>
<dbReference type="CDD" id="cd06261">
    <property type="entry name" value="TM_PBP2"/>
    <property type="match status" value="1"/>
</dbReference>
<dbReference type="EMBL" id="CP033897">
    <property type="protein sequence ID" value="AZA10414.1"/>
    <property type="molecule type" value="Genomic_DNA"/>
</dbReference>
<dbReference type="InterPro" id="IPR035906">
    <property type="entry name" value="MetI-like_sf"/>
</dbReference>
<evidence type="ECO:0000256" key="2">
    <source>
        <dbReference type="ARBA" id="ARBA00022448"/>
    </source>
</evidence>
<proteinExistence type="inferred from homology"/>
<evidence type="ECO:0000259" key="8">
    <source>
        <dbReference type="PROSITE" id="PS50928"/>
    </source>
</evidence>
<dbReference type="PROSITE" id="PS50928">
    <property type="entry name" value="ABC_TM1"/>
    <property type="match status" value="1"/>
</dbReference>
<keyword evidence="10" id="KW-1185">Reference proteome</keyword>
<dbReference type="GO" id="GO:0006865">
    <property type="term" value="P:amino acid transport"/>
    <property type="evidence" value="ECO:0007669"/>
    <property type="project" value="TreeGrafter"/>
</dbReference>
<gene>
    <name evidence="9" type="primary">artQ</name>
    <name evidence="9" type="ORF">CGERO_00380</name>
</gene>
<dbReference type="Proteomes" id="UP000271587">
    <property type="component" value="Chromosome"/>
</dbReference>
<keyword evidence="2 7" id="KW-0813">Transport</keyword>
<dbReference type="Pfam" id="PF00528">
    <property type="entry name" value="BPD_transp_1"/>
    <property type="match status" value="1"/>
</dbReference>
<evidence type="ECO:0000256" key="6">
    <source>
        <dbReference type="ARBA" id="ARBA00023136"/>
    </source>
</evidence>